<dbReference type="SUPFAM" id="SSF56300">
    <property type="entry name" value="Metallo-dependent phosphatases"/>
    <property type="match status" value="1"/>
</dbReference>
<accession>A0A848LC87</accession>
<organism evidence="1 2">
    <name type="scientific">Pyxidicoccus fallax</name>
    <dbReference type="NCBI Taxonomy" id="394095"/>
    <lineage>
        <taxon>Bacteria</taxon>
        <taxon>Pseudomonadati</taxon>
        <taxon>Myxococcota</taxon>
        <taxon>Myxococcia</taxon>
        <taxon>Myxococcales</taxon>
        <taxon>Cystobacterineae</taxon>
        <taxon>Myxococcaceae</taxon>
        <taxon>Pyxidicoccus</taxon>
    </lineage>
</organism>
<name>A0A848LC87_9BACT</name>
<reference evidence="1 2" key="1">
    <citation type="submission" date="2020-04" db="EMBL/GenBank/DDBJ databases">
        <title>Draft genome of Pyxidicoccus fallax type strain.</title>
        <authorList>
            <person name="Whitworth D.E."/>
        </authorList>
    </citation>
    <scope>NUCLEOTIDE SEQUENCE [LARGE SCALE GENOMIC DNA]</scope>
    <source>
        <strain evidence="1 2">DSM 14698</strain>
    </source>
</reference>
<feature type="non-terminal residue" evidence="1">
    <location>
        <position position="183"/>
    </location>
</feature>
<comment type="caution">
    <text evidence="1">The sequence shown here is derived from an EMBL/GenBank/DDBJ whole genome shotgun (WGS) entry which is preliminary data.</text>
</comment>
<dbReference type="EMBL" id="JABBJJ010000055">
    <property type="protein sequence ID" value="NMO16084.1"/>
    <property type="molecule type" value="Genomic_DNA"/>
</dbReference>
<sequence>MNTVRKPERHSTLGAMRILTLDTVPAGTWPYQSAAPRGGAEVRHFPLLRGTVDVLPEGLDALLVMSDLQGVAPHALRDGAVALLGEVLADTLAELGEYGDLPLPANTGVVLAGDLYSDETATVRGASGDVRAVWSAFATHYRWVAGVAGNHDTFGSAREQQRFRRQPGVYLLDGEVVELDGLR</sequence>
<gene>
    <name evidence="1" type="ORF">HG543_14665</name>
</gene>
<dbReference type="InterPro" id="IPR029052">
    <property type="entry name" value="Metallo-depent_PP-like"/>
</dbReference>
<proteinExistence type="predicted"/>
<keyword evidence="2" id="KW-1185">Reference proteome</keyword>
<dbReference type="Proteomes" id="UP000518300">
    <property type="component" value="Unassembled WGS sequence"/>
</dbReference>
<protein>
    <submittedName>
        <fullName evidence="1">Metallophosphoesterase</fullName>
    </submittedName>
</protein>
<dbReference type="AlphaFoldDB" id="A0A848LC87"/>
<evidence type="ECO:0000313" key="1">
    <source>
        <dbReference type="EMBL" id="NMO16084.1"/>
    </source>
</evidence>
<evidence type="ECO:0000313" key="2">
    <source>
        <dbReference type="Proteomes" id="UP000518300"/>
    </source>
</evidence>